<organism evidence="1 2">
    <name type="scientific">Populus tomentosa</name>
    <name type="common">Chinese white poplar</name>
    <dbReference type="NCBI Taxonomy" id="118781"/>
    <lineage>
        <taxon>Eukaryota</taxon>
        <taxon>Viridiplantae</taxon>
        <taxon>Streptophyta</taxon>
        <taxon>Embryophyta</taxon>
        <taxon>Tracheophyta</taxon>
        <taxon>Spermatophyta</taxon>
        <taxon>Magnoliopsida</taxon>
        <taxon>eudicotyledons</taxon>
        <taxon>Gunneridae</taxon>
        <taxon>Pentapetalae</taxon>
        <taxon>rosids</taxon>
        <taxon>fabids</taxon>
        <taxon>Malpighiales</taxon>
        <taxon>Salicaceae</taxon>
        <taxon>Saliceae</taxon>
        <taxon>Populus</taxon>
    </lineage>
</organism>
<proteinExistence type="predicted"/>
<comment type="caution">
    <text evidence="1">The sequence shown here is derived from an EMBL/GenBank/DDBJ whole genome shotgun (WGS) entry which is preliminary data.</text>
</comment>
<accession>A0A8X8CB06</accession>
<evidence type="ECO:0000313" key="1">
    <source>
        <dbReference type="EMBL" id="KAG6748909.1"/>
    </source>
</evidence>
<dbReference type="EMBL" id="JAAWWB010000028">
    <property type="protein sequence ID" value="KAG6748909.1"/>
    <property type="molecule type" value="Genomic_DNA"/>
</dbReference>
<sequence length="92" mass="10270">MVERFNLLIGSLHERLERCGADGEHHKANQDGNHARRRERHVSPVVNINFDVIGDKDSDVSLGAIGIRFDSLGIIGFIRLEGLVSSAVRPRR</sequence>
<dbReference type="AlphaFoldDB" id="A0A8X8CB06"/>
<gene>
    <name evidence="1" type="ORF">POTOM_048847</name>
</gene>
<evidence type="ECO:0000313" key="2">
    <source>
        <dbReference type="Proteomes" id="UP000886885"/>
    </source>
</evidence>
<keyword evidence="2" id="KW-1185">Reference proteome</keyword>
<reference evidence="1" key="1">
    <citation type="journal article" date="2020" name="bioRxiv">
        <title>Hybrid origin of Populus tomentosa Carr. identified through genome sequencing and phylogenomic analysis.</title>
        <authorList>
            <person name="An X."/>
            <person name="Gao K."/>
            <person name="Chen Z."/>
            <person name="Li J."/>
            <person name="Yang X."/>
            <person name="Yang X."/>
            <person name="Zhou J."/>
            <person name="Guo T."/>
            <person name="Zhao T."/>
            <person name="Huang S."/>
            <person name="Miao D."/>
            <person name="Khan W.U."/>
            <person name="Rao P."/>
            <person name="Ye M."/>
            <person name="Lei B."/>
            <person name="Liao W."/>
            <person name="Wang J."/>
            <person name="Ji L."/>
            <person name="Li Y."/>
            <person name="Guo B."/>
            <person name="Mustafa N.S."/>
            <person name="Li S."/>
            <person name="Yun Q."/>
            <person name="Keller S.R."/>
            <person name="Mao J."/>
            <person name="Zhang R."/>
            <person name="Strauss S.H."/>
        </authorList>
    </citation>
    <scope>NUCLEOTIDE SEQUENCE</scope>
    <source>
        <strain evidence="1">GM15</strain>
        <tissue evidence="1">Leaf</tissue>
    </source>
</reference>
<dbReference type="Proteomes" id="UP000886885">
    <property type="component" value="Chromosome 14D"/>
</dbReference>
<name>A0A8X8CB06_POPTO</name>
<protein>
    <submittedName>
        <fullName evidence="1">Uncharacterized protein</fullName>
    </submittedName>
</protein>